<dbReference type="Pfam" id="PF19077">
    <property type="entry name" value="Big_13"/>
    <property type="match status" value="1"/>
</dbReference>
<keyword evidence="3" id="KW-0732">Signal</keyword>
<dbReference type="EMBL" id="MHUW01000019">
    <property type="protein sequence ID" value="OHA83291.1"/>
    <property type="molecule type" value="Genomic_DNA"/>
</dbReference>
<feature type="region of interest" description="Disordered" evidence="1">
    <location>
        <begin position="37"/>
        <end position="56"/>
    </location>
</feature>
<evidence type="ECO:0000256" key="1">
    <source>
        <dbReference type="SAM" id="MobiDB-lite"/>
    </source>
</evidence>
<dbReference type="InterPro" id="IPR044016">
    <property type="entry name" value="Big_13"/>
</dbReference>
<feature type="signal peptide" evidence="3">
    <location>
        <begin position="1"/>
        <end position="27"/>
    </location>
</feature>
<protein>
    <recommendedName>
        <fullName evidence="4">Bacterial Ig-like domain-containing protein</fullName>
    </recommendedName>
</protein>
<comment type="caution">
    <text evidence="5">The sequence shown here is derived from an EMBL/GenBank/DDBJ whole genome shotgun (WGS) entry which is preliminary data.</text>
</comment>
<organism evidence="5 6">
    <name type="scientific">Candidatus Yonathbacteria bacterium RIFCSPLOWO2_01_FULL_47_33b</name>
    <dbReference type="NCBI Taxonomy" id="1802727"/>
    <lineage>
        <taxon>Bacteria</taxon>
        <taxon>Candidatus Yonathiibacteriota</taxon>
    </lineage>
</organism>
<accession>A0A1G2SFR2</accession>
<evidence type="ECO:0000256" key="2">
    <source>
        <dbReference type="SAM" id="Phobius"/>
    </source>
</evidence>
<reference evidence="5 6" key="1">
    <citation type="journal article" date="2016" name="Nat. Commun.">
        <title>Thousands of microbial genomes shed light on interconnected biogeochemical processes in an aquifer system.</title>
        <authorList>
            <person name="Anantharaman K."/>
            <person name="Brown C.T."/>
            <person name="Hug L.A."/>
            <person name="Sharon I."/>
            <person name="Castelle C.J."/>
            <person name="Probst A.J."/>
            <person name="Thomas B.C."/>
            <person name="Singh A."/>
            <person name="Wilkins M.J."/>
            <person name="Karaoz U."/>
            <person name="Brodie E.L."/>
            <person name="Williams K.H."/>
            <person name="Hubbard S.S."/>
            <person name="Banfield J.F."/>
        </authorList>
    </citation>
    <scope>NUCLEOTIDE SEQUENCE [LARGE SCALE GENOMIC DNA]</scope>
</reference>
<sequence>MKNNMKKIIGVVMGVSFLSAMAYTALAADFLQNTTTSLTNTTTGSTDTMTTTSTSDTTDTTVKTADTQVTATPTTDTITTSTVNTATAPTTQITSTQTLAPIKAYVVLQGGDTTISGTERVVVKVSRKAQSVGVGITPAGSSVVMHLGQATFDPASAQWVYAWDSLSRTQNGSYLLFARVEDFNGVVTRSSAIQVTVKNEKSEEAVTSNTSTRTAPAVTSTLSNQEYLRRIEAEKQRRLEQAQQALSLQVEKSVAEISAQPAVEQRVISKTGIIGTTARPSKLTTPVDYEKVINEKSQELKDALEKGDTAKRQEVIAEIVRTARGGEAPVAGAVDPLTQKVEDSVLKLEQVLTEQERGVVDETTFKVEAVQVAEVITKPDGTQTASKLTFRGKALPNSFVTVYIFSLPIVVTVKTDSEGNWNYTLDKELEDGNHQVYVGITDVKGKVVVKSNPLPFVKTASAITVEEALAIPQAQAAPSFVQNNYFYGIVTVIILVLISVFLFLGVRMSKTTE</sequence>
<dbReference type="STRING" id="1802727.A2937_04025"/>
<keyword evidence="2" id="KW-0812">Transmembrane</keyword>
<dbReference type="InterPro" id="IPR013783">
    <property type="entry name" value="Ig-like_fold"/>
</dbReference>
<feature type="chain" id="PRO_5009584430" description="Bacterial Ig-like domain-containing protein" evidence="3">
    <location>
        <begin position="28"/>
        <end position="513"/>
    </location>
</feature>
<dbReference type="Gene3D" id="2.60.40.10">
    <property type="entry name" value="Immunoglobulins"/>
    <property type="match status" value="1"/>
</dbReference>
<evidence type="ECO:0000259" key="4">
    <source>
        <dbReference type="Pfam" id="PF19077"/>
    </source>
</evidence>
<name>A0A1G2SFR2_9BACT</name>
<evidence type="ECO:0000313" key="6">
    <source>
        <dbReference type="Proteomes" id="UP000177987"/>
    </source>
</evidence>
<gene>
    <name evidence="5" type="ORF">A2937_04025</name>
</gene>
<proteinExistence type="predicted"/>
<dbReference type="AlphaFoldDB" id="A0A1G2SFR2"/>
<evidence type="ECO:0000256" key="3">
    <source>
        <dbReference type="SAM" id="SignalP"/>
    </source>
</evidence>
<keyword evidence="2" id="KW-0472">Membrane</keyword>
<keyword evidence="2" id="KW-1133">Transmembrane helix</keyword>
<feature type="transmembrane region" description="Helical" evidence="2">
    <location>
        <begin position="485"/>
        <end position="506"/>
    </location>
</feature>
<dbReference type="Proteomes" id="UP000177987">
    <property type="component" value="Unassembled WGS sequence"/>
</dbReference>
<feature type="domain" description="Bacterial Ig-like" evidence="4">
    <location>
        <begin position="380"/>
        <end position="451"/>
    </location>
</feature>
<evidence type="ECO:0000313" key="5">
    <source>
        <dbReference type="EMBL" id="OHA83291.1"/>
    </source>
</evidence>